<feature type="domain" description="Reverse transcriptase" evidence="3">
    <location>
        <begin position="396"/>
        <end position="450"/>
    </location>
</feature>
<accession>A0ABR3MW20</accession>
<dbReference type="Gene3D" id="3.30.70.270">
    <property type="match status" value="3"/>
</dbReference>
<keyword evidence="5" id="KW-1185">Reference proteome</keyword>
<dbReference type="Proteomes" id="UP001558613">
    <property type="component" value="Unassembled WGS sequence"/>
</dbReference>
<dbReference type="InterPro" id="IPR050951">
    <property type="entry name" value="Retrovirus_Pol_polyprotein"/>
</dbReference>
<evidence type="ECO:0000313" key="5">
    <source>
        <dbReference type="Proteomes" id="UP001558613"/>
    </source>
</evidence>
<name>A0ABR3MW20_9TELE</name>
<evidence type="ECO:0000256" key="1">
    <source>
        <dbReference type="ARBA" id="ARBA00010879"/>
    </source>
</evidence>
<protein>
    <recommendedName>
        <fullName evidence="2">ribonuclease H</fullName>
        <ecNumber evidence="2">3.1.26.4</ecNumber>
    </recommendedName>
</protein>
<dbReference type="InterPro" id="IPR043502">
    <property type="entry name" value="DNA/RNA_pol_sf"/>
</dbReference>
<evidence type="ECO:0000256" key="2">
    <source>
        <dbReference type="ARBA" id="ARBA00012180"/>
    </source>
</evidence>
<dbReference type="Pfam" id="PF00078">
    <property type="entry name" value="RVT_1"/>
    <property type="match status" value="1"/>
</dbReference>
<dbReference type="PANTHER" id="PTHR37984:SF7">
    <property type="entry name" value="INTEGRASE CATALYTIC DOMAIN-CONTAINING PROTEIN"/>
    <property type="match status" value="1"/>
</dbReference>
<dbReference type="Gene3D" id="3.10.10.10">
    <property type="entry name" value="HIV Type 1 Reverse Transcriptase, subunit A, domain 1"/>
    <property type="match status" value="1"/>
</dbReference>
<organism evidence="4 5">
    <name type="scientific">Cirrhinus molitorella</name>
    <name type="common">mud carp</name>
    <dbReference type="NCBI Taxonomy" id="172907"/>
    <lineage>
        <taxon>Eukaryota</taxon>
        <taxon>Metazoa</taxon>
        <taxon>Chordata</taxon>
        <taxon>Craniata</taxon>
        <taxon>Vertebrata</taxon>
        <taxon>Euteleostomi</taxon>
        <taxon>Actinopterygii</taxon>
        <taxon>Neopterygii</taxon>
        <taxon>Teleostei</taxon>
        <taxon>Ostariophysi</taxon>
        <taxon>Cypriniformes</taxon>
        <taxon>Cyprinidae</taxon>
        <taxon>Labeoninae</taxon>
        <taxon>Labeonini</taxon>
        <taxon>Cirrhinus</taxon>
    </lineage>
</organism>
<comment type="caution">
    <text evidence="4">The sequence shown here is derived from an EMBL/GenBank/DDBJ whole genome shotgun (WGS) entry which is preliminary data.</text>
</comment>
<evidence type="ECO:0000313" key="4">
    <source>
        <dbReference type="EMBL" id="KAL1268833.1"/>
    </source>
</evidence>
<reference evidence="4 5" key="1">
    <citation type="submission" date="2023-09" db="EMBL/GenBank/DDBJ databases">
        <authorList>
            <person name="Wang M."/>
        </authorList>
    </citation>
    <scope>NUCLEOTIDE SEQUENCE [LARGE SCALE GENOMIC DNA]</scope>
    <source>
        <strain evidence="4">GT-2023</strain>
        <tissue evidence="4">Liver</tissue>
    </source>
</reference>
<comment type="similarity">
    <text evidence="1">Belongs to the beta type-B retroviral polymerase family. HERV class-II K(HML-2) pol subfamily.</text>
</comment>
<dbReference type="PANTHER" id="PTHR37984">
    <property type="entry name" value="PROTEIN CBG26694"/>
    <property type="match status" value="1"/>
</dbReference>
<dbReference type="CDD" id="cd01647">
    <property type="entry name" value="RT_LTR"/>
    <property type="match status" value="1"/>
</dbReference>
<gene>
    <name evidence="4" type="ORF">QQF64_034196</name>
</gene>
<dbReference type="SUPFAM" id="SSF56672">
    <property type="entry name" value="DNA/RNA polymerases"/>
    <property type="match status" value="1"/>
</dbReference>
<sequence length="530" mass="60818">MDSAGVPMPRMDWDSLDLPDAWRRFRQHAELMFKGPLHKKSEEEHCSYLLLWVGEKGRDIYNTWTLTEANAKLLNTYYDKFEAYIMPKKNHIFARYKFHKKVQTDGESFDNFVTELKLLVKDCGYTNADKMVRDRIVFTINSPKVKEKLLNYGPDLTLEKAIDIAWSHEVAQGQLKSMTGPPCTAHTPQVAHAVFKRGYGGEHLSVKGTCQLQCKHKETKPIQEFYVVDTQAPPILGLKACLEMDMIKLVLSVQTSVKQNEDLFSEFADVFEGIGQFPGECKIHLDPAATPVIYPPRKIPFTLHGRLKEELNRREHQGIIEKVTEPTDWVNVLVVVEKPRTGELRICLDPRNLNEAIKRPHYPLPTLDDVISRLSVSAQDEFQRKIDETYEGLSGVAAIVDDILVYGHTKEDHDKNLRAMLQRTRERGVRLNPEKSTICVPEVSYFGHRLTHDGIKPDQKKIKATKEMEPPQNKSELETILGMINYLSRFAPRLAEINASLRHMLKQGNEFTWDETHSAAFQEIKDLITK</sequence>
<dbReference type="InterPro" id="IPR000477">
    <property type="entry name" value="RT_dom"/>
</dbReference>
<dbReference type="InterPro" id="IPR043128">
    <property type="entry name" value="Rev_trsase/Diguanyl_cyclase"/>
</dbReference>
<evidence type="ECO:0000259" key="3">
    <source>
        <dbReference type="Pfam" id="PF00078"/>
    </source>
</evidence>
<dbReference type="EMBL" id="JAYMGO010000009">
    <property type="protein sequence ID" value="KAL1268833.1"/>
    <property type="molecule type" value="Genomic_DNA"/>
</dbReference>
<proteinExistence type="inferred from homology"/>
<dbReference type="EC" id="3.1.26.4" evidence="2"/>